<comment type="similarity">
    <text evidence="1">Belongs to the ABC transporter superfamily.</text>
</comment>
<evidence type="ECO:0000256" key="5">
    <source>
        <dbReference type="ARBA" id="ARBA00022840"/>
    </source>
</evidence>
<keyword evidence="3" id="KW-1003">Cell membrane</keyword>
<feature type="domain" description="ABC transporter" evidence="8">
    <location>
        <begin position="5"/>
        <end position="234"/>
    </location>
</feature>
<sequence>MRDYICFKQVSYRYNTDNDWALKDINILIESGEQVAIIGENGAGKSTFAKLCCGLLKPEHGNVSINGNNIHEMKNTNKANMIGYIFQNPDDQIFLSTVRKEIIYPHKNYEDTLFFKEVITLCQLEEDLDTHPYNLPWSTRKFVSIASIILQKPQYIIFDEPTAGQEKKGKDILKNILNYLKNKKITVLMISHDMNFISENFTRAIVLKGANIIKDSQVHSIFYDKPLLKEAGLEQPFVPKIFTYLDLPDNNIVTMKDLNKIL</sequence>
<accession>A0A1X6WLU9</accession>
<dbReference type="Proteomes" id="UP000195918">
    <property type="component" value="Unassembled WGS sequence"/>
</dbReference>
<keyword evidence="7" id="KW-0472">Membrane</keyword>
<evidence type="ECO:0000256" key="7">
    <source>
        <dbReference type="ARBA" id="ARBA00023136"/>
    </source>
</evidence>
<dbReference type="PANTHER" id="PTHR43553">
    <property type="entry name" value="HEAVY METAL TRANSPORTER"/>
    <property type="match status" value="1"/>
</dbReference>
<dbReference type="OrthoDB" id="9784332at2"/>
<evidence type="ECO:0000256" key="4">
    <source>
        <dbReference type="ARBA" id="ARBA00022741"/>
    </source>
</evidence>
<dbReference type="SUPFAM" id="SSF52540">
    <property type="entry name" value="P-loop containing nucleoside triphosphate hydrolases"/>
    <property type="match status" value="1"/>
</dbReference>
<dbReference type="CDD" id="cd03225">
    <property type="entry name" value="ABC_cobalt_CbiO_domain1"/>
    <property type="match status" value="1"/>
</dbReference>
<dbReference type="InterPro" id="IPR003593">
    <property type="entry name" value="AAA+_ATPase"/>
</dbReference>
<dbReference type="EMBL" id="FWFD01000008">
    <property type="protein sequence ID" value="SLM85304.1"/>
    <property type="molecule type" value="Genomic_DNA"/>
</dbReference>
<organism evidence="9 10">
    <name type="scientific">Vagococcus fluvialis bH819</name>
    <dbReference type="NCBI Taxonomy" id="1255619"/>
    <lineage>
        <taxon>Bacteria</taxon>
        <taxon>Bacillati</taxon>
        <taxon>Bacillota</taxon>
        <taxon>Bacilli</taxon>
        <taxon>Lactobacillales</taxon>
        <taxon>Enterococcaceae</taxon>
        <taxon>Vagococcus</taxon>
    </lineage>
</organism>
<dbReference type="GO" id="GO:0042626">
    <property type="term" value="F:ATPase-coupled transmembrane transporter activity"/>
    <property type="evidence" value="ECO:0007669"/>
    <property type="project" value="TreeGrafter"/>
</dbReference>
<dbReference type="AlphaFoldDB" id="A0A1X6WLU9"/>
<dbReference type="RefSeq" id="WP_086950941.1">
    <property type="nucleotide sequence ID" value="NZ_FWFD01000008.1"/>
</dbReference>
<keyword evidence="4" id="KW-0547">Nucleotide-binding</keyword>
<protein>
    <submittedName>
        <fullName evidence="9">Cobalt ABC transporter ATP-binding protein</fullName>
    </submittedName>
</protein>
<dbReference type="GO" id="GO:0016887">
    <property type="term" value="F:ATP hydrolysis activity"/>
    <property type="evidence" value="ECO:0007669"/>
    <property type="project" value="InterPro"/>
</dbReference>
<dbReference type="InterPro" id="IPR015856">
    <property type="entry name" value="ABC_transpr_CbiO/EcfA_su"/>
</dbReference>
<keyword evidence="10" id="KW-1185">Reference proteome</keyword>
<keyword evidence="2" id="KW-0813">Transport</keyword>
<reference evidence="10" key="1">
    <citation type="submission" date="2017-02" db="EMBL/GenBank/DDBJ databases">
        <authorList>
            <person name="Dridi B."/>
        </authorList>
    </citation>
    <scope>NUCLEOTIDE SEQUENCE [LARGE SCALE GENOMIC DNA]</scope>
    <source>
        <strain evidence="10">bH819</strain>
    </source>
</reference>
<dbReference type="SMART" id="SM00382">
    <property type="entry name" value="AAA"/>
    <property type="match status" value="1"/>
</dbReference>
<keyword evidence="6" id="KW-1278">Translocase</keyword>
<dbReference type="InterPro" id="IPR003439">
    <property type="entry name" value="ABC_transporter-like_ATP-bd"/>
</dbReference>
<evidence type="ECO:0000256" key="2">
    <source>
        <dbReference type="ARBA" id="ARBA00022448"/>
    </source>
</evidence>
<evidence type="ECO:0000256" key="6">
    <source>
        <dbReference type="ARBA" id="ARBA00022967"/>
    </source>
</evidence>
<name>A0A1X6WLU9_9ENTE</name>
<dbReference type="GO" id="GO:0005524">
    <property type="term" value="F:ATP binding"/>
    <property type="evidence" value="ECO:0007669"/>
    <property type="project" value="UniProtKB-KW"/>
</dbReference>
<dbReference type="InterPro" id="IPR027417">
    <property type="entry name" value="P-loop_NTPase"/>
</dbReference>
<dbReference type="GO" id="GO:0043190">
    <property type="term" value="C:ATP-binding cassette (ABC) transporter complex"/>
    <property type="evidence" value="ECO:0007669"/>
    <property type="project" value="TreeGrafter"/>
</dbReference>
<gene>
    <name evidence="9" type="ORF">FM121_04350</name>
</gene>
<evidence type="ECO:0000313" key="9">
    <source>
        <dbReference type="EMBL" id="SLM85304.1"/>
    </source>
</evidence>
<keyword evidence="5 9" id="KW-0067">ATP-binding</keyword>
<dbReference type="InterPro" id="IPR050095">
    <property type="entry name" value="ECF_ABC_transporter_ATP-bd"/>
</dbReference>
<dbReference type="PANTHER" id="PTHR43553:SF24">
    <property type="entry name" value="ENERGY-COUPLING FACTOR TRANSPORTER ATP-BINDING PROTEIN ECFA1"/>
    <property type="match status" value="1"/>
</dbReference>
<evidence type="ECO:0000256" key="1">
    <source>
        <dbReference type="ARBA" id="ARBA00005417"/>
    </source>
</evidence>
<proteinExistence type="inferred from homology"/>
<dbReference type="Gene3D" id="3.40.50.300">
    <property type="entry name" value="P-loop containing nucleotide triphosphate hydrolases"/>
    <property type="match status" value="1"/>
</dbReference>
<evidence type="ECO:0000259" key="8">
    <source>
        <dbReference type="PROSITE" id="PS50893"/>
    </source>
</evidence>
<dbReference type="PROSITE" id="PS50893">
    <property type="entry name" value="ABC_TRANSPORTER_2"/>
    <property type="match status" value="1"/>
</dbReference>
<dbReference type="Pfam" id="PF00005">
    <property type="entry name" value="ABC_tran"/>
    <property type="match status" value="1"/>
</dbReference>
<evidence type="ECO:0000313" key="10">
    <source>
        <dbReference type="Proteomes" id="UP000195918"/>
    </source>
</evidence>
<evidence type="ECO:0000256" key="3">
    <source>
        <dbReference type="ARBA" id="ARBA00022475"/>
    </source>
</evidence>